<evidence type="ECO:0000313" key="1">
    <source>
        <dbReference type="EMBL" id="CAK0902554.1"/>
    </source>
</evidence>
<proteinExistence type="predicted"/>
<keyword evidence="2" id="KW-1185">Reference proteome</keyword>
<comment type="caution">
    <text evidence="1">The sequence shown here is derived from an EMBL/GenBank/DDBJ whole genome shotgun (WGS) entry which is preliminary data.</text>
</comment>
<dbReference type="Proteomes" id="UP001189429">
    <property type="component" value="Unassembled WGS sequence"/>
</dbReference>
<gene>
    <name evidence="1" type="ORF">PCOR1329_LOCUS79141</name>
</gene>
<feature type="non-terminal residue" evidence="1">
    <location>
        <position position="1"/>
    </location>
</feature>
<reference evidence="1" key="1">
    <citation type="submission" date="2023-10" db="EMBL/GenBank/DDBJ databases">
        <authorList>
            <person name="Chen Y."/>
            <person name="Shah S."/>
            <person name="Dougan E. K."/>
            <person name="Thang M."/>
            <person name="Chan C."/>
        </authorList>
    </citation>
    <scope>NUCLEOTIDE SEQUENCE [LARGE SCALE GENOMIC DNA]</scope>
</reference>
<evidence type="ECO:0000313" key="2">
    <source>
        <dbReference type="Proteomes" id="UP001189429"/>
    </source>
</evidence>
<protein>
    <submittedName>
        <fullName evidence="1">Uncharacterized protein</fullName>
    </submittedName>
</protein>
<accession>A0ABN9XRF8</accession>
<name>A0ABN9XRF8_9DINO</name>
<sequence>EPLSLVTAVARLSSKVRATVYGTRYPWPELLCQLFGHCAANGHIDEAVGLLVRQMYRPVWEFAELLRELHEGMRSDGAFQEMELLVCAQPMAICAMMRGLTDKPMLVYQAFPLVGATPAALSHALLLNFREMARHPRSTAFVAYSEFLAQQFAFQVGHQPLCIRPHSLYATSYGNLLYFPDRESPRIFVSRMAGWARDGAHAMVYLLEYFAERELGAESGLRFVFLGVVREPSALVAGVAQPFGYAELRRFRAAVYFPWDMGMLLFSELYSIGVPLLVPGRAWMASIIKRMLEYTDFGWWQARAETAAALPGAGGAAQGGPSWWPWLDANSTVGEILALYDLTDFVRWPYVEAFDSLPALMRAVRGADFDKCSEDMRRWNEASLQRSLGIASRALAALLGGPAGAPRAESSCL</sequence>
<dbReference type="EMBL" id="CAUYUJ010021087">
    <property type="protein sequence ID" value="CAK0902554.1"/>
    <property type="molecule type" value="Genomic_DNA"/>
</dbReference>
<organism evidence="1 2">
    <name type="scientific">Prorocentrum cordatum</name>
    <dbReference type="NCBI Taxonomy" id="2364126"/>
    <lineage>
        <taxon>Eukaryota</taxon>
        <taxon>Sar</taxon>
        <taxon>Alveolata</taxon>
        <taxon>Dinophyceae</taxon>
        <taxon>Prorocentrales</taxon>
        <taxon>Prorocentraceae</taxon>
        <taxon>Prorocentrum</taxon>
    </lineage>
</organism>